<comment type="cofactor">
    <cofactor evidence="2">
        <name>Mg(2+)</name>
        <dbReference type="ChEBI" id="CHEBI:18420"/>
    </cofactor>
</comment>
<proteinExistence type="inferred from homology"/>
<evidence type="ECO:0000256" key="16">
    <source>
        <dbReference type="ARBA" id="ARBA00044975"/>
    </source>
</evidence>
<evidence type="ECO:0000256" key="12">
    <source>
        <dbReference type="ARBA" id="ARBA00022842"/>
    </source>
</evidence>
<dbReference type="PROSITE" id="PS50173">
    <property type="entry name" value="UMUC"/>
    <property type="match status" value="1"/>
</dbReference>
<feature type="region of interest" description="Disordered" evidence="18">
    <location>
        <begin position="465"/>
        <end position="486"/>
    </location>
</feature>
<dbReference type="GO" id="GO:0003887">
    <property type="term" value="F:DNA-directed DNA polymerase activity"/>
    <property type="evidence" value="ECO:0007669"/>
    <property type="project" value="UniProtKB-EC"/>
</dbReference>
<dbReference type="GO" id="GO:0042276">
    <property type="term" value="P:error-prone translesion synthesis"/>
    <property type="evidence" value="ECO:0007669"/>
    <property type="project" value="TreeGrafter"/>
</dbReference>
<feature type="compositionally biased region" description="Polar residues" evidence="18">
    <location>
        <begin position="825"/>
        <end position="837"/>
    </location>
</feature>
<dbReference type="InterPro" id="IPR041298">
    <property type="entry name" value="UBZ3"/>
</dbReference>
<dbReference type="SUPFAM" id="SSF100879">
    <property type="entry name" value="Lesion bypass DNA polymerase (Y-family), little finger domain"/>
    <property type="match status" value="1"/>
</dbReference>
<feature type="region of interest" description="Disordered" evidence="18">
    <location>
        <begin position="731"/>
        <end position="765"/>
    </location>
</feature>
<evidence type="ECO:0000256" key="2">
    <source>
        <dbReference type="ARBA" id="ARBA00001946"/>
    </source>
</evidence>
<dbReference type="GO" id="GO:0003684">
    <property type="term" value="F:damaged DNA binding"/>
    <property type="evidence" value="ECO:0007669"/>
    <property type="project" value="InterPro"/>
</dbReference>
<dbReference type="InterPro" id="IPR043502">
    <property type="entry name" value="DNA/RNA_pol_sf"/>
</dbReference>
<keyword evidence="6" id="KW-0808">Transferase</keyword>
<dbReference type="EMBL" id="GFDL01014815">
    <property type="protein sequence ID" value="JAV20230.1"/>
    <property type="molecule type" value="Transcribed_RNA"/>
</dbReference>
<keyword evidence="12" id="KW-0460">Magnesium</keyword>
<feature type="compositionally biased region" description="Low complexity" evidence="18">
    <location>
        <begin position="736"/>
        <end position="752"/>
    </location>
</feature>
<evidence type="ECO:0000256" key="4">
    <source>
        <dbReference type="ARBA" id="ARBA00010945"/>
    </source>
</evidence>
<keyword evidence="14" id="KW-0234">DNA repair</keyword>
<dbReference type="InterPro" id="IPR043128">
    <property type="entry name" value="Rev_trsase/Diguanyl_cyclase"/>
</dbReference>
<evidence type="ECO:0000256" key="11">
    <source>
        <dbReference type="ARBA" id="ARBA00022833"/>
    </source>
</evidence>
<feature type="compositionally biased region" description="Polar residues" evidence="18">
    <location>
        <begin position="646"/>
        <end position="663"/>
    </location>
</feature>
<comment type="similarity">
    <text evidence="4">Belongs to the DNA polymerase type-Y family.</text>
</comment>
<dbReference type="Pfam" id="PF00817">
    <property type="entry name" value="IMS"/>
    <property type="match status" value="1"/>
</dbReference>
<feature type="compositionally biased region" description="Basic and acidic residues" evidence="18">
    <location>
        <begin position="531"/>
        <end position="540"/>
    </location>
</feature>
<dbReference type="Pfam" id="PF11799">
    <property type="entry name" value="IMS_C"/>
    <property type="match status" value="1"/>
</dbReference>
<evidence type="ECO:0000256" key="8">
    <source>
        <dbReference type="ARBA" id="ARBA00022723"/>
    </source>
</evidence>
<evidence type="ECO:0000256" key="17">
    <source>
        <dbReference type="ARBA" id="ARBA00049244"/>
    </source>
</evidence>
<dbReference type="InterPro" id="IPR001126">
    <property type="entry name" value="UmuC"/>
</dbReference>
<evidence type="ECO:0000313" key="21">
    <source>
        <dbReference type="EMBL" id="JAV20230.1"/>
    </source>
</evidence>
<feature type="domain" description="UBZ3-type" evidence="20">
    <location>
        <begin position="779"/>
        <end position="813"/>
    </location>
</feature>
<comment type="catalytic activity">
    <reaction evidence="17">
        <text>DNA(n) + a 2'-deoxyribonucleoside 5'-triphosphate = DNA(n+1) + diphosphate</text>
        <dbReference type="Rhea" id="RHEA:22508"/>
        <dbReference type="Rhea" id="RHEA-COMP:17339"/>
        <dbReference type="Rhea" id="RHEA-COMP:17340"/>
        <dbReference type="ChEBI" id="CHEBI:33019"/>
        <dbReference type="ChEBI" id="CHEBI:61560"/>
        <dbReference type="ChEBI" id="CHEBI:173112"/>
        <dbReference type="EC" id="2.7.7.7"/>
    </reaction>
</comment>
<evidence type="ECO:0000256" key="15">
    <source>
        <dbReference type="ARBA" id="ARBA00023242"/>
    </source>
</evidence>
<keyword evidence="13" id="KW-0832">Ubl conjugation</keyword>
<keyword evidence="15" id="KW-0539">Nucleus</keyword>
<keyword evidence="11" id="KW-0862">Zinc</keyword>
<name>A0A1Q3EY70_CULTA</name>
<feature type="region of interest" description="Disordered" evidence="18">
    <location>
        <begin position="825"/>
        <end position="869"/>
    </location>
</feature>
<comment type="subcellular location">
    <subcellularLocation>
        <location evidence="3">Nucleus</location>
    </subcellularLocation>
</comment>
<dbReference type="FunFam" id="1.10.150.20:FF:000014">
    <property type="entry name" value="Polymerase (DNA directed), eta"/>
    <property type="match status" value="1"/>
</dbReference>
<dbReference type="Pfam" id="PF18439">
    <property type="entry name" value="zf_UBZ"/>
    <property type="match status" value="2"/>
</dbReference>
<evidence type="ECO:0000256" key="13">
    <source>
        <dbReference type="ARBA" id="ARBA00022843"/>
    </source>
</evidence>
<feature type="compositionally biased region" description="Polar residues" evidence="18">
    <location>
        <begin position="469"/>
        <end position="486"/>
    </location>
</feature>
<dbReference type="GO" id="GO:0035861">
    <property type="term" value="C:site of double-strand break"/>
    <property type="evidence" value="ECO:0007669"/>
    <property type="project" value="TreeGrafter"/>
</dbReference>
<organism evidence="21">
    <name type="scientific">Culex tarsalis</name>
    <name type="common">Encephalitis mosquito</name>
    <dbReference type="NCBI Taxonomy" id="7177"/>
    <lineage>
        <taxon>Eukaryota</taxon>
        <taxon>Metazoa</taxon>
        <taxon>Ecdysozoa</taxon>
        <taxon>Arthropoda</taxon>
        <taxon>Hexapoda</taxon>
        <taxon>Insecta</taxon>
        <taxon>Pterygota</taxon>
        <taxon>Neoptera</taxon>
        <taxon>Endopterygota</taxon>
        <taxon>Diptera</taxon>
        <taxon>Nematocera</taxon>
        <taxon>Culicoidea</taxon>
        <taxon>Culicidae</taxon>
        <taxon>Culicinae</taxon>
        <taxon>Culicini</taxon>
        <taxon>Culex</taxon>
        <taxon>Culex</taxon>
    </lineage>
</organism>
<feature type="compositionally biased region" description="Polar residues" evidence="18">
    <location>
        <begin position="541"/>
        <end position="555"/>
    </location>
</feature>
<evidence type="ECO:0000256" key="5">
    <source>
        <dbReference type="ARBA" id="ARBA00012417"/>
    </source>
</evidence>
<keyword evidence="8" id="KW-0479">Metal-binding</keyword>
<evidence type="ECO:0000256" key="7">
    <source>
        <dbReference type="ARBA" id="ARBA00022695"/>
    </source>
</evidence>
<keyword evidence="7" id="KW-0548">Nucleotidyltransferase</keyword>
<dbReference type="InterPro" id="IPR017961">
    <property type="entry name" value="DNA_pol_Y-fam_little_finger"/>
</dbReference>
<evidence type="ECO:0000256" key="9">
    <source>
        <dbReference type="ARBA" id="ARBA00022763"/>
    </source>
</evidence>
<dbReference type="GO" id="GO:0006281">
    <property type="term" value="P:DNA repair"/>
    <property type="evidence" value="ECO:0007669"/>
    <property type="project" value="UniProtKB-KW"/>
</dbReference>
<protein>
    <recommendedName>
        <fullName evidence="16">DNA polymerase eta</fullName>
        <ecNumber evidence="5">2.7.7.7</ecNumber>
    </recommendedName>
</protein>
<feature type="region of interest" description="Disordered" evidence="18">
    <location>
        <begin position="571"/>
        <end position="665"/>
    </location>
</feature>
<dbReference type="FunFam" id="3.30.1490.100:FF:000007">
    <property type="entry name" value="DNA polymerase eta"/>
    <property type="match status" value="1"/>
</dbReference>
<evidence type="ECO:0000256" key="18">
    <source>
        <dbReference type="SAM" id="MobiDB-lite"/>
    </source>
</evidence>
<dbReference type="GO" id="GO:0005657">
    <property type="term" value="C:replication fork"/>
    <property type="evidence" value="ECO:0007669"/>
    <property type="project" value="TreeGrafter"/>
</dbReference>
<reference evidence="21" key="1">
    <citation type="submission" date="2017-01" db="EMBL/GenBank/DDBJ databases">
        <title>A deep insight into the sialotranscriptome of adult male and female Cluex tarsalis mosquitoes.</title>
        <authorList>
            <person name="Ribeiro J.M."/>
            <person name="Moreira F."/>
            <person name="Bernard K.A."/>
            <person name="Calvo E."/>
        </authorList>
    </citation>
    <scope>NUCLEOTIDE SEQUENCE</scope>
    <source>
        <strain evidence="21">Kern County</strain>
        <tissue evidence="21">Salivary glands</tissue>
    </source>
</reference>
<dbReference type="Gene3D" id="1.10.150.20">
    <property type="entry name" value="5' to 3' exonuclease, C-terminal subdomain"/>
    <property type="match status" value="1"/>
</dbReference>
<evidence type="ECO:0000256" key="10">
    <source>
        <dbReference type="ARBA" id="ARBA00022771"/>
    </source>
</evidence>
<dbReference type="InterPro" id="IPR052230">
    <property type="entry name" value="DNA_polymerase_eta"/>
</dbReference>
<evidence type="ECO:0000259" key="19">
    <source>
        <dbReference type="PROSITE" id="PS50173"/>
    </source>
</evidence>
<accession>A0A1Q3EY70</accession>
<dbReference type="PIRSF" id="PIRSF036603">
    <property type="entry name" value="DPol_eta"/>
    <property type="match status" value="1"/>
</dbReference>
<evidence type="ECO:0000256" key="3">
    <source>
        <dbReference type="ARBA" id="ARBA00004123"/>
    </source>
</evidence>
<evidence type="ECO:0000259" key="20">
    <source>
        <dbReference type="PROSITE" id="PS51907"/>
    </source>
</evidence>
<keyword evidence="9" id="KW-0227">DNA damage</keyword>
<sequence length="869" mass="95482">MSTKQFINVNNKYDRVVVLVDMDCFYCQVEEKLNPEIRGRPIAVVQYNPWQGGGIIAVNYPARAKGVTRHMRGDEARQHCPEIVLPQVPQRGGKADISKYRDAGKEVAAVLQTFTPLLERASIDEAYMDITERVLARLHDMNVGKFHLQPETLANTFAVGYDSVGEYVQKISCDLDGRSSSQELESEEDRVAYKKSDIKLLIGASIVNEIRAAVKEKTGYECSAGIAHNKILAKLTAGFHKPNKQTVLPLKSISKMYQTLSIKKVKGLGGKLGEQVCDLLKVEFMSQLTKFSEKQLQTHFDERMGSWIYLMARGIDLETVTPKFNSKSIGCCKRFPGKNAITGLATLQHWLGELANEIQDRLEKDLDENNRTARQMTVSYAQQFGDSDVSSTRSVPLASYEADRIAKDALEAIRRNTEVFLKQGSNGALNNPVKFLGISAGKFENNATGKKSALKEMFSNIASKAPNAAESSTDGPKVEASSSTTKQVVKKDISRFFKGREQDAAPQSSDALVKTEDISLAEETVPDAVEHCNITDKTKNAGESSTDGSKVDASCSTTKKMIKKDISSFFNAKGSENNATPQGSDVPVKTEDITMQEKSIPKDVEEDNYSNTTLPLDEVQEASPQPSPKAEPHPNDPKEDEVDSSEAPTSVPSHDDCQPSTSGLDYRSTYAEFQCPGQQQLPIPTVSVPSKPCPECGKSVPEHTLQSHMDFHVALHISQQQREEFRKEIKQKLNSPAAATAAAVPKTTKPATSQTPKAKSRKAQIDRYLTSTVQKTTNTSQDATKCEDCGKLIALEAVQEHSDFHAAKKLQLELNRMEMRTVATNGFQAKPASQTAAATGAGNKRKRPPGGDKVQPVKINNLSSYFTKM</sequence>
<evidence type="ECO:0000256" key="14">
    <source>
        <dbReference type="ARBA" id="ARBA00023204"/>
    </source>
</evidence>
<feature type="domain" description="UmuC" evidence="19">
    <location>
        <begin position="17"/>
        <end position="269"/>
    </location>
</feature>
<feature type="domain" description="UBZ3-type" evidence="20">
    <location>
        <begin position="686"/>
        <end position="720"/>
    </location>
</feature>
<dbReference type="PANTHER" id="PTHR45873:SF1">
    <property type="entry name" value="DNA POLYMERASE ETA"/>
    <property type="match status" value="1"/>
</dbReference>
<dbReference type="FunFam" id="3.40.1170.60:FF:000003">
    <property type="entry name" value="DNA polymerase eta"/>
    <property type="match status" value="1"/>
</dbReference>
<dbReference type="GO" id="GO:0008270">
    <property type="term" value="F:zinc ion binding"/>
    <property type="evidence" value="ECO:0007669"/>
    <property type="project" value="UniProtKB-KW"/>
</dbReference>
<evidence type="ECO:0000256" key="1">
    <source>
        <dbReference type="ARBA" id="ARBA00001936"/>
    </source>
</evidence>
<dbReference type="GO" id="GO:0009411">
    <property type="term" value="P:response to UV"/>
    <property type="evidence" value="ECO:0007669"/>
    <property type="project" value="UniProtKB-ARBA"/>
</dbReference>
<dbReference type="Pfam" id="PF21704">
    <property type="entry name" value="POLH-Rev1_HhH"/>
    <property type="match status" value="1"/>
</dbReference>
<evidence type="ECO:0000256" key="6">
    <source>
        <dbReference type="ARBA" id="ARBA00022679"/>
    </source>
</evidence>
<feature type="region of interest" description="Disordered" evidence="18">
    <location>
        <begin position="531"/>
        <end position="555"/>
    </location>
</feature>
<dbReference type="Gene3D" id="3.30.1490.100">
    <property type="entry name" value="DNA polymerase, Y-family, little finger domain"/>
    <property type="match status" value="1"/>
</dbReference>
<keyword evidence="10" id="KW-0863">Zinc-finger</keyword>
<dbReference type="AlphaFoldDB" id="A0A1Q3EY70"/>
<dbReference type="PANTHER" id="PTHR45873">
    <property type="entry name" value="DNA POLYMERASE ETA"/>
    <property type="match status" value="1"/>
</dbReference>
<feature type="compositionally biased region" description="Polar residues" evidence="18">
    <location>
        <begin position="858"/>
        <end position="869"/>
    </location>
</feature>
<dbReference type="GO" id="GO:0005634">
    <property type="term" value="C:nucleus"/>
    <property type="evidence" value="ECO:0007669"/>
    <property type="project" value="UniProtKB-SubCell"/>
</dbReference>
<dbReference type="InterPro" id="IPR036775">
    <property type="entry name" value="DNA_pol_Y-fam_lit_finger_sf"/>
</dbReference>
<comment type="cofactor">
    <cofactor evidence="1">
        <name>Mn(2+)</name>
        <dbReference type="ChEBI" id="CHEBI:29035"/>
    </cofactor>
</comment>
<dbReference type="Gene3D" id="3.40.1170.60">
    <property type="match status" value="1"/>
</dbReference>
<feature type="compositionally biased region" description="Polar residues" evidence="18">
    <location>
        <begin position="571"/>
        <end position="583"/>
    </location>
</feature>
<dbReference type="Gene3D" id="3.30.70.270">
    <property type="match status" value="1"/>
</dbReference>
<dbReference type="PROSITE" id="PS51907">
    <property type="entry name" value="ZF_UBZ3"/>
    <property type="match status" value="2"/>
</dbReference>
<dbReference type="EC" id="2.7.7.7" evidence="5"/>
<dbReference type="SUPFAM" id="SSF56672">
    <property type="entry name" value="DNA/RNA polymerases"/>
    <property type="match status" value="1"/>
</dbReference>